<dbReference type="InterPro" id="IPR036890">
    <property type="entry name" value="HATPase_C_sf"/>
</dbReference>
<dbReference type="FunFam" id="3.30.565.10:FF:000010">
    <property type="entry name" value="Sensor histidine kinase RcsC"/>
    <property type="match status" value="1"/>
</dbReference>
<gene>
    <name evidence="9" type="ORF">SAMN05444370_10967</name>
</gene>
<evidence type="ECO:0000256" key="4">
    <source>
        <dbReference type="ARBA" id="ARBA00022679"/>
    </source>
</evidence>
<evidence type="ECO:0000256" key="1">
    <source>
        <dbReference type="ARBA" id="ARBA00000085"/>
    </source>
</evidence>
<keyword evidence="6" id="KW-0902">Two-component regulatory system</keyword>
<dbReference type="EMBL" id="FNQM01000009">
    <property type="protein sequence ID" value="SEA68296.1"/>
    <property type="molecule type" value="Genomic_DNA"/>
</dbReference>
<dbReference type="Pfam" id="PF00512">
    <property type="entry name" value="HisKA"/>
    <property type="match status" value="1"/>
</dbReference>
<evidence type="ECO:0000313" key="9">
    <source>
        <dbReference type="EMBL" id="SEA68296.1"/>
    </source>
</evidence>
<dbReference type="InterPro" id="IPR005467">
    <property type="entry name" value="His_kinase_dom"/>
</dbReference>
<dbReference type="GO" id="GO:0000155">
    <property type="term" value="F:phosphorelay sensor kinase activity"/>
    <property type="evidence" value="ECO:0007669"/>
    <property type="project" value="InterPro"/>
</dbReference>
<dbReference type="InterPro" id="IPR004358">
    <property type="entry name" value="Sig_transdc_His_kin-like_C"/>
</dbReference>
<dbReference type="PRINTS" id="PR00344">
    <property type="entry name" value="BCTRLSENSOR"/>
</dbReference>
<dbReference type="SUPFAM" id="SSF55785">
    <property type="entry name" value="PYP-like sensor domain (PAS domain)"/>
    <property type="match status" value="1"/>
</dbReference>
<comment type="catalytic activity">
    <reaction evidence="1">
        <text>ATP + protein L-histidine = ADP + protein N-phospho-L-histidine.</text>
        <dbReference type="EC" id="2.7.13.3"/>
    </reaction>
</comment>
<dbReference type="EC" id="2.7.13.3" evidence="2"/>
<dbReference type="SMART" id="SM00387">
    <property type="entry name" value="HATPase_c"/>
    <property type="match status" value="1"/>
</dbReference>
<evidence type="ECO:0000256" key="2">
    <source>
        <dbReference type="ARBA" id="ARBA00012438"/>
    </source>
</evidence>
<feature type="domain" description="Histidine kinase" evidence="8">
    <location>
        <begin position="302"/>
        <end position="522"/>
    </location>
</feature>
<keyword evidence="5 9" id="KW-0418">Kinase</keyword>
<evidence type="ECO:0000259" key="8">
    <source>
        <dbReference type="PROSITE" id="PS50109"/>
    </source>
</evidence>
<dbReference type="InterPro" id="IPR036097">
    <property type="entry name" value="HisK_dim/P_sf"/>
</dbReference>
<dbReference type="SUPFAM" id="SSF55874">
    <property type="entry name" value="ATPase domain of HSP90 chaperone/DNA topoisomerase II/histidine kinase"/>
    <property type="match status" value="1"/>
</dbReference>
<dbReference type="CDD" id="cd00082">
    <property type="entry name" value="HisKA"/>
    <property type="match status" value="1"/>
</dbReference>
<name>A0A1H4D724_9RHOB</name>
<dbReference type="Proteomes" id="UP000198703">
    <property type="component" value="Unassembled WGS sequence"/>
</dbReference>
<keyword evidence="3" id="KW-0597">Phosphoprotein</keyword>
<evidence type="ECO:0000256" key="6">
    <source>
        <dbReference type="ARBA" id="ARBA00023012"/>
    </source>
</evidence>
<protein>
    <recommendedName>
        <fullName evidence="2">histidine kinase</fullName>
        <ecNumber evidence="2">2.7.13.3</ecNumber>
    </recommendedName>
</protein>
<evidence type="ECO:0000256" key="3">
    <source>
        <dbReference type="ARBA" id="ARBA00022553"/>
    </source>
</evidence>
<dbReference type="SMART" id="SM00388">
    <property type="entry name" value="HisKA"/>
    <property type="match status" value="1"/>
</dbReference>
<evidence type="ECO:0000256" key="5">
    <source>
        <dbReference type="ARBA" id="ARBA00022777"/>
    </source>
</evidence>
<dbReference type="CDD" id="cd16922">
    <property type="entry name" value="HATPase_EvgS-ArcB-TorS-like"/>
    <property type="match status" value="1"/>
</dbReference>
<proteinExistence type="predicted"/>
<keyword evidence="10" id="KW-1185">Reference proteome</keyword>
<dbReference type="InterPro" id="IPR013656">
    <property type="entry name" value="PAS_4"/>
</dbReference>
<dbReference type="InterPro" id="IPR003594">
    <property type="entry name" value="HATPase_dom"/>
</dbReference>
<dbReference type="PROSITE" id="PS50109">
    <property type="entry name" value="HIS_KIN"/>
    <property type="match status" value="1"/>
</dbReference>
<dbReference type="SUPFAM" id="SSF47384">
    <property type="entry name" value="Homodimeric domain of signal transducing histidine kinase"/>
    <property type="match status" value="1"/>
</dbReference>
<feature type="region of interest" description="Disordered" evidence="7">
    <location>
        <begin position="1"/>
        <end position="21"/>
    </location>
</feature>
<dbReference type="Gene3D" id="3.30.565.10">
    <property type="entry name" value="Histidine kinase-like ATPase, C-terminal domain"/>
    <property type="match status" value="1"/>
</dbReference>
<dbReference type="Pfam" id="PF02518">
    <property type="entry name" value="HATPase_c"/>
    <property type="match status" value="1"/>
</dbReference>
<evidence type="ECO:0000256" key="7">
    <source>
        <dbReference type="SAM" id="MobiDB-lite"/>
    </source>
</evidence>
<dbReference type="STRING" id="89524.SAMN05444370_10967"/>
<sequence length="532" mass="55636">MTVSEATHPTPAATGFEPEADARRGARCDRARLARVAAAALSAPAAAVWIHGEGWATLHGLDAPTEAALHVASMAFTGGGARAFAMERDGSAAFGDAFDWCAATQVAGPGGTAVGALCVFDRGPRTLRPREAAALEDVGRLHESVCDPAPARGGDREAGRLRALFDAILENTDALVFIKRRNGELLAANRMYRLTALRDDIEGATDAEIYGPATAAALRANDSAVFETGEPFHGEERVALPCGGEAVYLSSKFLVRDPVDGEPVLCAIATDITEQKALQARLEASRREAEAANVAKSEFLAAMSHEIRTPMNGVLGMLALLANTELSEKQKRMATVARDSAASLLGLLNDILDYARIATRQSPAARQHFNLRAAISAASAPHRETMRRKGLDFVETVDSALPGLVVGDAGRFRQVLGALVSNAAKFTAGGTVTVAASLVDGPAEPMVRVSVRDTGVGVAEGVRERIFLGFAQGDGSHTRRFGGVGLGLSIAKLMVESMGGAMDFQSVEGEGATFWFTIPVAGPPGPGAVRDA</sequence>
<organism evidence="9 10">
    <name type="scientific">Rubrimonas cliftonensis</name>
    <dbReference type="NCBI Taxonomy" id="89524"/>
    <lineage>
        <taxon>Bacteria</taxon>
        <taxon>Pseudomonadati</taxon>
        <taxon>Pseudomonadota</taxon>
        <taxon>Alphaproteobacteria</taxon>
        <taxon>Rhodobacterales</taxon>
        <taxon>Paracoccaceae</taxon>
        <taxon>Rubrimonas</taxon>
    </lineage>
</organism>
<accession>A0A1H4D724</accession>
<dbReference type="Gene3D" id="3.30.450.20">
    <property type="entry name" value="PAS domain"/>
    <property type="match status" value="1"/>
</dbReference>
<evidence type="ECO:0000313" key="10">
    <source>
        <dbReference type="Proteomes" id="UP000198703"/>
    </source>
</evidence>
<keyword evidence="4" id="KW-0808">Transferase</keyword>
<dbReference type="PANTHER" id="PTHR43047">
    <property type="entry name" value="TWO-COMPONENT HISTIDINE PROTEIN KINASE"/>
    <property type="match status" value="1"/>
</dbReference>
<dbReference type="AlphaFoldDB" id="A0A1H4D724"/>
<dbReference type="InterPro" id="IPR035965">
    <property type="entry name" value="PAS-like_dom_sf"/>
</dbReference>
<reference evidence="9 10" key="1">
    <citation type="submission" date="2016-10" db="EMBL/GenBank/DDBJ databases">
        <authorList>
            <person name="de Groot N.N."/>
        </authorList>
    </citation>
    <scope>NUCLEOTIDE SEQUENCE [LARGE SCALE GENOMIC DNA]</scope>
    <source>
        <strain evidence="9 10">DSM 15345</strain>
    </source>
</reference>
<dbReference type="InterPro" id="IPR003661">
    <property type="entry name" value="HisK_dim/P_dom"/>
</dbReference>
<dbReference type="Pfam" id="PF08448">
    <property type="entry name" value="PAS_4"/>
    <property type="match status" value="1"/>
</dbReference>
<dbReference type="Gene3D" id="1.10.287.130">
    <property type="match status" value="1"/>
</dbReference>